<comment type="similarity">
    <text evidence="1">Belongs to the HAD-like hydrolase superfamily.</text>
</comment>
<dbReference type="InterPro" id="IPR006357">
    <property type="entry name" value="HAD-SF_hydro_IIA"/>
</dbReference>
<dbReference type="GO" id="GO:0016791">
    <property type="term" value="F:phosphatase activity"/>
    <property type="evidence" value="ECO:0007669"/>
    <property type="project" value="TreeGrafter"/>
</dbReference>
<dbReference type="GO" id="GO:0046872">
    <property type="term" value="F:metal ion binding"/>
    <property type="evidence" value="ECO:0007669"/>
    <property type="project" value="UniProtKB-KW"/>
</dbReference>
<dbReference type="Proteomes" id="UP000682733">
    <property type="component" value="Unassembled WGS sequence"/>
</dbReference>
<feature type="active site" description="Nucleophile" evidence="2">
    <location>
        <position position="22"/>
    </location>
</feature>
<dbReference type="InterPro" id="IPR036412">
    <property type="entry name" value="HAD-like_sf"/>
</dbReference>
<keyword evidence="4" id="KW-0460">Magnesium</keyword>
<dbReference type="Pfam" id="PF13344">
    <property type="entry name" value="Hydrolase_6"/>
    <property type="match status" value="1"/>
</dbReference>
<dbReference type="PIRSF" id="PIRSF000915">
    <property type="entry name" value="PGP-type_phosphatase"/>
    <property type="match status" value="1"/>
</dbReference>
<dbReference type="NCBIfam" id="TIGR01460">
    <property type="entry name" value="HAD-SF-IIA"/>
    <property type="match status" value="1"/>
</dbReference>
<accession>A0A8S2GV40</accession>
<sequence>MDIASKPIDFKKFAEISFFLLDLDGTIYLGDQLLPGALDFLKKIKQVGKRYVFLTNNSSRNKLDYVKKLKHLGIEVSEAEVLTSGDATAIYLLKQKVNPKVYLLGTPKLAESFEKFGLTLSQGRNDHPDFVVLAFDTTLTYQKIWDACDYIRAGAPFIATHPDFNCPLPNRKAMPDAGAMIEMFKAATGVSPLVIGKPARMMVDVVASQYGVELKNMAMVGDRLYTDIAMGTAAGIASILVLTGETRSEDYLNQEQFKATFVFDSVKDMIDLL</sequence>
<organism evidence="6 7">
    <name type="scientific">Didymodactylos carnosus</name>
    <dbReference type="NCBI Taxonomy" id="1234261"/>
    <lineage>
        <taxon>Eukaryota</taxon>
        <taxon>Metazoa</taxon>
        <taxon>Spiralia</taxon>
        <taxon>Gnathifera</taxon>
        <taxon>Rotifera</taxon>
        <taxon>Eurotatoria</taxon>
        <taxon>Bdelloidea</taxon>
        <taxon>Philodinida</taxon>
        <taxon>Philodinidae</taxon>
        <taxon>Didymodactylos</taxon>
    </lineage>
</organism>
<dbReference type="EMBL" id="CAJOBA010000924">
    <property type="protein sequence ID" value="CAF3565367.1"/>
    <property type="molecule type" value="Genomic_DNA"/>
</dbReference>
<evidence type="ECO:0000313" key="7">
    <source>
        <dbReference type="Proteomes" id="UP000682733"/>
    </source>
</evidence>
<dbReference type="InterPro" id="IPR023214">
    <property type="entry name" value="HAD_sf"/>
</dbReference>
<dbReference type="SUPFAM" id="SSF56784">
    <property type="entry name" value="HAD-like"/>
    <property type="match status" value="1"/>
</dbReference>
<feature type="binding site" evidence="4">
    <location>
        <position position="22"/>
    </location>
    <ligand>
        <name>Mg(2+)</name>
        <dbReference type="ChEBI" id="CHEBI:18420"/>
    </ligand>
</feature>
<feature type="binding site" evidence="3">
    <location>
        <position position="197"/>
    </location>
    <ligand>
        <name>substrate</name>
    </ligand>
</feature>
<protein>
    <recommendedName>
        <fullName evidence="8">Phosphoglycolate phosphatase</fullName>
    </recommendedName>
</protein>
<dbReference type="PROSITE" id="PS01228">
    <property type="entry name" value="COF_1"/>
    <property type="match status" value="1"/>
</dbReference>
<dbReference type="PANTHER" id="PTHR19288:SF46">
    <property type="entry name" value="HALOACID DEHALOGENASE-LIKE HYDROLASE DOMAIN-CONTAINING PROTEIN 2"/>
    <property type="match status" value="1"/>
</dbReference>
<name>A0A8S2GV40_9BILA</name>
<feature type="binding site" evidence="4">
    <location>
        <position position="222"/>
    </location>
    <ligand>
        <name>Mg(2+)</name>
        <dbReference type="ChEBI" id="CHEBI:18420"/>
    </ligand>
</feature>
<evidence type="ECO:0000256" key="1">
    <source>
        <dbReference type="PIRNR" id="PIRNR000915"/>
    </source>
</evidence>
<evidence type="ECO:0000313" key="6">
    <source>
        <dbReference type="EMBL" id="CAF3565367.1"/>
    </source>
</evidence>
<dbReference type="AlphaFoldDB" id="A0A8S2GV40"/>
<evidence type="ECO:0008006" key="8">
    <source>
        <dbReference type="Google" id="ProtNLM"/>
    </source>
</evidence>
<evidence type="ECO:0000256" key="2">
    <source>
        <dbReference type="PIRSR" id="PIRSR000915-1"/>
    </source>
</evidence>
<keyword evidence="1" id="KW-0378">Hydrolase</keyword>
<evidence type="ECO:0000256" key="4">
    <source>
        <dbReference type="PIRSR" id="PIRSR000915-3"/>
    </source>
</evidence>
<dbReference type="Proteomes" id="UP000677228">
    <property type="component" value="Unassembled WGS sequence"/>
</dbReference>
<feature type="active site" description="Proton donor" evidence="2">
    <location>
        <position position="24"/>
    </location>
</feature>
<gene>
    <name evidence="5" type="ORF">OVA965_LOCUS3740</name>
    <name evidence="6" type="ORF">TMI583_LOCUS3738</name>
</gene>
<comment type="caution">
    <text evidence="6">The sequence shown here is derived from an EMBL/GenBank/DDBJ whole genome shotgun (WGS) entry which is preliminary data.</text>
</comment>
<dbReference type="EMBL" id="CAJNOK010000924">
    <property type="protein sequence ID" value="CAF0783514.1"/>
    <property type="molecule type" value="Genomic_DNA"/>
</dbReference>
<dbReference type="GO" id="GO:0005737">
    <property type="term" value="C:cytoplasm"/>
    <property type="evidence" value="ECO:0007669"/>
    <property type="project" value="TreeGrafter"/>
</dbReference>
<evidence type="ECO:0000256" key="3">
    <source>
        <dbReference type="PIRSR" id="PIRSR000915-2"/>
    </source>
</evidence>
<dbReference type="Pfam" id="PF13242">
    <property type="entry name" value="Hydrolase_like"/>
    <property type="match status" value="1"/>
</dbReference>
<proteinExistence type="inferred from homology"/>
<evidence type="ECO:0000313" key="5">
    <source>
        <dbReference type="EMBL" id="CAF0783514.1"/>
    </source>
</evidence>
<reference evidence="6" key="1">
    <citation type="submission" date="2021-02" db="EMBL/GenBank/DDBJ databases">
        <authorList>
            <person name="Nowell W R."/>
        </authorList>
    </citation>
    <scope>NUCLEOTIDE SEQUENCE</scope>
</reference>
<dbReference type="Gene3D" id="3.40.50.1000">
    <property type="entry name" value="HAD superfamily/HAD-like"/>
    <property type="match status" value="2"/>
</dbReference>
<feature type="binding site" evidence="4">
    <location>
        <position position="24"/>
    </location>
    <ligand>
        <name>Mg(2+)</name>
        <dbReference type="ChEBI" id="CHEBI:18420"/>
    </ligand>
</feature>
<keyword evidence="4" id="KW-0479">Metal-binding</keyword>
<dbReference type="PANTHER" id="PTHR19288">
    <property type="entry name" value="4-NITROPHENYLPHOSPHATASE-RELATED"/>
    <property type="match status" value="1"/>
</dbReference>
<comment type="cofactor">
    <cofactor evidence="4">
        <name>Mg(2+)</name>
        <dbReference type="ChEBI" id="CHEBI:18420"/>
    </cofactor>
    <text evidence="4">Divalent metal ions. Mg(2+) is the most effective.</text>
</comment>